<dbReference type="Proteomes" id="UP000004978">
    <property type="component" value="Unassembled WGS sequence"/>
</dbReference>
<dbReference type="Pfam" id="PF02686">
    <property type="entry name" value="GatC"/>
    <property type="match status" value="1"/>
</dbReference>
<keyword evidence="1" id="KW-0808">Transferase</keyword>
<evidence type="ECO:0000313" key="1">
    <source>
        <dbReference type="EMBL" id="EGV00504.1"/>
    </source>
</evidence>
<dbReference type="RefSeq" id="WP_006608428.1">
    <property type="nucleotide sequence ID" value="NZ_AFXA01000005.1"/>
</dbReference>
<dbReference type="SUPFAM" id="SSF141000">
    <property type="entry name" value="Glu-tRNAGln amidotransferase C subunit"/>
    <property type="match status" value="1"/>
</dbReference>
<protein>
    <submittedName>
        <fullName evidence="1">Glutamyl-tRNA amidotransferase subunit C</fullName>
    </submittedName>
</protein>
<name>F9UJG1_9BACT</name>
<dbReference type="EMBL" id="AFXA01000005">
    <property type="protein sequence ID" value="EGV00504.1"/>
    <property type="molecule type" value="Genomic_DNA"/>
</dbReference>
<organism evidence="1 2">
    <name type="scientific">Mycoplasmopsis columbina SF7</name>
    <dbReference type="NCBI Taxonomy" id="1037410"/>
    <lineage>
        <taxon>Bacteria</taxon>
        <taxon>Bacillati</taxon>
        <taxon>Mycoplasmatota</taxon>
        <taxon>Mycoplasmoidales</taxon>
        <taxon>Metamycoplasmataceae</taxon>
        <taxon>Mycoplasmopsis</taxon>
    </lineage>
</organism>
<sequence length="100" mass="11480">MNKINKDSLKSIVSSIMLEPKEEVLDGILKEWNVIEENLKLLDKLNLENIEPMTHIGQNKLVDFFREDVIDMSFAISKESALKNAKESDSDYIVTKKVVK</sequence>
<evidence type="ECO:0000313" key="2">
    <source>
        <dbReference type="Proteomes" id="UP000004978"/>
    </source>
</evidence>
<proteinExistence type="predicted"/>
<reference evidence="1 2" key="1">
    <citation type="journal article" date="2013" name="Genome Announc.">
        <title>Genome Sequence of Mycoplasma columbinum Strain SF7.</title>
        <authorList>
            <person name="Guo Z."/>
            <person name="Xu X."/>
            <person name="Zheng Q."/>
            <person name="Li T."/>
            <person name="Kuang S."/>
            <person name="Zhang Z."/>
            <person name="Chen Y."/>
            <person name="Lu X."/>
            <person name="Zhou R."/>
            <person name="Bi D."/>
            <person name="Jin H."/>
        </authorList>
    </citation>
    <scope>NUCLEOTIDE SEQUENCE [LARGE SCALE GENOMIC DNA]</scope>
    <source>
        <strain evidence="1 2">SF7</strain>
    </source>
</reference>
<dbReference type="eggNOG" id="ENOG5030MW0">
    <property type="taxonomic scope" value="Bacteria"/>
</dbReference>
<comment type="caution">
    <text evidence="1">The sequence shown here is derived from an EMBL/GenBank/DDBJ whole genome shotgun (WGS) entry which is preliminary data.</text>
</comment>
<dbReference type="GO" id="GO:0016740">
    <property type="term" value="F:transferase activity"/>
    <property type="evidence" value="ECO:0007669"/>
    <property type="project" value="UniProtKB-KW"/>
</dbReference>
<accession>F9UJG1</accession>
<dbReference type="STRING" id="1037410.MCSF7_03098"/>
<dbReference type="InterPro" id="IPR036113">
    <property type="entry name" value="Asp/Glu-ADT_sf_sub_c"/>
</dbReference>
<dbReference type="GO" id="GO:0006450">
    <property type="term" value="P:regulation of translational fidelity"/>
    <property type="evidence" value="ECO:0007669"/>
    <property type="project" value="InterPro"/>
</dbReference>
<keyword evidence="2" id="KW-1185">Reference proteome</keyword>
<gene>
    <name evidence="1" type="ORF">MCSF7_03098</name>
</gene>
<dbReference type="InterPro" id="IPR003837">
    <property type="entry name" value="GatC"/>
</dbReference>
<dbReference type="AlphaFoldDB" id="F9UJG1"/>